<keyword evidence="3" id="KW-1185">Reference proteome</keyword>
<evidence type="ECO:0000313" key="2">
    <source>
        <dbReference type="EMBL" id="PSV86551.1"/>
    </source>
</evidence>
<evidence type="ECO:0000256" key="1">
    <source>
        <dbReference type="SAM" id="Phobius"/>
    </source>
</evidence>
<organism evidence="2 3">
    <name type="scientific">Photobacterium leiognathi</name>
    <dbReference type="NCBI Taxonomy" id="553611"/>
    <lineage>
        <taxon>Bacteria</taxon>
        <taxon>Pseudomonadati</taxon>
        <taxon>Pseudomonadota</taxon>
        <taxon>Gammaproteobacteria</taxon>
        <taxon>Vibrionales</taxon>
        <taxon>Vibrionaceae</taxon>
        <taxon>Photobacterium</taxon>
    </lineage>
</organism>
<reference evidence="2 3" key="1">
    <citation type="submission" date="2018-01" db="EMBL/GenBank/DDBJ databases">
        <title>Whole genome sequencing of Histamine producing bacteria.</title>
        <authorList>
            <person name="Butler K."/>
        </authorList>
    </citation>
    <scope>NUCLEOTIDE SEQUENCE [LARGE SCALE GENOMIC DNA]</scope>
    <source>
        <strain evidence="2 3">ATCC 25521</strain>
    </source>
</reference>
<feature type="transmembrane region" description="Helical" evidence="1">
    <location>
        <begin position="41"/>
        <end position="61"/>
    </location>
</feature>
<keyword evidence="1" id="KW-1133">Transmembrane helix</keyword>
<dbReference type="EMBL" id="PYOI01000001">
    <property type="protein sequence ID" value="PSV86551.1"/>
    <property type="molecule type" value="Genomic_DNA"/>
</dbReference>
<proteinExistence type="predicted"/>
<protein>
    <submittedName>
        <fullName evidence="2">Uncharacterized protein</fullName>
    </submittedName>
</protein>
<dbReference type="PROSITE" id="PS51257">
    <property type="entry name" value="PROKAR_LIPOPROTEIN"/>
    <property type="match status" value="1"/>
</dbReference>
<dbReference type="Proteomes" id="UP000241566">
    <property type="component" value="Unassembled WGS sequence"/>
</dbReference>
<accession>A0ABX5GL65</accession>
<comment type="caution">
    <text evidence="2">The sequence shown here is derived from an EMBL/GenBank/DDBJ whole genome shotgun (WGS) entry which is preliminary data.</text>
</comment>
<keyword evidence="1" id="KW-0472">Membrane</keyword>
<name>A0ABX5GL65_PHOLE</name>
<feature type="transmembrane region" description="Helical" evidence="1">
    <location>
        <begin position="7"/>
        <end position="29"/>
    </location>
</feature>
<dbReference type="RefSeq" id="WP_045062427.1">
    <property type="nucleotide sequence ID" value="NZ_CP131599.1"/>
</dbReference>
<gene>
    <name evidence="2" type="ORF">CTM94_01735</name>
</gene>
<keyword evidence="1" id="KW-0812">Transmembrane</keyword>
<evidence type="ECO:0000313" key="3">
    <source>
        <dbReference type="Proteomes" id="UP000241566"/>
    </source>
</evidence>
<sequence>MKITGTAVVAMFTLTNLSFGFLLGCTFVGDYFTGVKWTDVAAGVGALIGGGATAVAAFFAYRALSTWKEQFAHSQRYEAIIKLEKNYYQLLRNFETYKESTLWVARIENGAIVHPDIEKLANDNEPLKYAWLRSISQSKSDLEWVATFCTDEEVGNISNTVDLTEGLMENLLASIPYQQQSAKIVAYSVSAEQSLSTVCDNIKKEFCTMRKQTHNKAFKTDSQRSAF</sequence>